<evidence type="ECO:0000256" key="1">
    <source>
        <dbReference type="SAM" id="Coils"/>
    </source>
</evidence>
<keyword evidence="1" id="KW-0175">Coiled coil</keyword>
<keyword evidence="3" id="KW-0812">Transmembrane</keyword>
<evidence type="ECO:0000256" key="2">
    <source>
        <dbReference type="SAM" id="MobiDB-lite"/>
    </source>
</evidence>
<accession>A0ABP8YSV4</accession>
<feature type="coiled-coil region" evidence="1">
    <location>
        <begin position="93"/>
        <end position="120"/>
    </location>
</feature>
<protein>
    <recommendedName>
        <fullName evidence="6">DUF3040 domain-containing protein</fullName>
    </recommendedName>
</protein>
<evidence type="ECO:0000313" key="4">
    <source>
        <dbReference type="EMBL" id="GAA4737018.1"/>
    </source>
</evidence>
<dbReference type="Proteomes" id="UP001499882">
    <property type="component" value="Unassembled WGS sequence"/>
</dbReference>
<feature type="compositionally biased region" description="Polar residues" evidence="2">
    <location>
        <begin position="213"/>
        <end position="223"/>
    </location>
</feature>
<feature type="compositionally biased region" description="Low complexity" evidence="2">
    <location>
        <begin position="193"/>
        <end position="212"/>
    </location>
</feature>
<proteinExistence type="predicted"/>
<feature type="transmembrane region" description="Helical" evidence="3">
    <location>
        <begin position="38"/>
        <end position="56"/>
    </location>
</feature>
<evidence type="ECO:0000256" key="3">
    <source>
        <dbReference type="SAM" id="Phobius"/>
    </source>
</evidence>
<keyword evidence="3" id="KW-1133">Transmembrane helix</keyword>
<sequence length="256" mass="26181">MNDKSDGAHIDWTRTVAGALAAVASAILLSTLGAVGTIIGAAVGSIVVTISSALFTQGLSSSKRSLAKAQASAMQKVGIAHAEVRRAERADDVEAQEGHLEHADERLEEAHEELDAAALAAAPPSWRERLTLLPWRRILLGAGVLFLIAVVVITVFEVIAGRSVSSFTGGSSDDSGTTITHVREGGPGRGDDPGPSDSPDPTDDASPSETPSESPGVSPTGEPTPSDAPTPSPMESSTPSPSETPAEPQVITSPTP</sequence>
<feature type="compositionally biased region" description="Low complexity" evidence="2">
    <location>
        <begin position="165"/>
        <end position="180"/>
    </location>
</feature>
<dbReference type="RefSeq" id="WP_345526742.1">
    <property type="nucleotide sequence ID" value="NZ_BAABKN010000014.1"/>
</dbReference>
<feature type="compositionally biased region" description="Basic and acidic residues" evidence="2">
    <location>
        <begin position="181"/>
        <end position="192"/>
    </location>
</feature>
<gene>
    <name evidence="4" type="ORF">GCM10023350_21200</name>
</gene>
<keyword evidence="5" id="KW-1185">Reference proteome</keyword>
<keyword evidence="3" id="KW-0472">Membrane</keyword>
<organism evidence="4 5">
    <name type="scientific">Nocardioides endophyticus</name>
    <dbReference type="NCBI Taxonomy" id="1353775"/>
    <lineage>
        <taxon>Bacteria</taxon>
        <taxon>Bacillati</taxon>
        <taxon>Actinomycetota</taxon>
        <taxon>Actinomycetes</taxon>
        <taxon>Propionibacteriales</taxon>
        <taxon>Nocardioidaceae</taxon>
        <taxon>Nocardioides</taxon>
    </lineage>
</organism>
<dbReference type="EMBL" id="BAABKN010000014">
    <property type="protein sequence ID" value="GAA4737018.1"/>
    <property type="molecule type" value="Genomic_DNA"/>
</dbReference>
<feature type="transmembrane region" description="Helical" evidence="3">
    <location>
        <begin position="12"/>
        <end position="32"/>
    </location>
</feature>
<evidence type="ECO:0008006" key="6">
    <source>
        <dbReference type="Google" id="ProtNLM"/>
    </source>
</evidence>
<feature type="region of interest" description="Disordered" evidence="2">
    <location>
        <begin position="165"/>
        <end position="256"/>
    </location>
</feature>
<evidence type="ECO:0000313" key="5">
    <source>
        <dbReference type="Proteomes" id="UP001499882"/>
    </source>
</evidence>
<reference evidence="5" key="1">
    <citation type="journal article" date="2019" name="Int. J. Syst. Evol. Microbiol.">
        <title>The Global Catalogue of Microorganisms (GCM) 10K type strain sequencing project: providing services to taxonomists for standard genome sequencing and annotation.</title>
        <authorList>
            <consortium name="The Broad Institute Genomics Platform"/>
            <consortium name="The Broad Institute Genome Sequencing Center for Infectious Disease"/>
            <person name="Wu L."/>
            <person name="Ma J."/>
        </authorList>
    </citation>
    <scope>NUCLEOTIDE SEQUENCE [LARGE SCALE GENOMIC DNA]</scope>
    <source>
        <strain evidence="5">JCM 18532</strain>
    </source>
</reference>
<feature type="transmembrane region" description="Helical" evidence="3">
    <location>
        <begin position="138"/>
        <end position="159"/>
    </location>
</feature>
<feature type="compositionally biased region" description="Low complexity" evidence="2">
    <location>
        <begin position="233"/>
        <end position="248"/>
    </location>
</feature>
<name>A0ABP8YSV4_9ACTN</name>
<comment type="caution">
    <text evidence="4">The sequence shown here is derived from an EMBL/GenBank/DDBJ whole genome shotgun (WGS) entry which is preliminary data.</text>
</comment>